<dbReference type="AlphaFoldDB" id="A0A672IYR7"/>
<proteinExistence type="predicted"/>
<sequence length="759" mass="85157">MKADLRRANNRSLCTVRKLNVKLSHTGGEKNGMFDFNSVLQSLVVTEDSEASLAAILQHTIVSSMEQIQQHFDSILSKKGTKILIWNLRRAKDGKSEIDFETDESDFRLPEIQIDQVKPGPRNSGSFNAEKSIPDMHYSLRAYLSILYLKPRMQIILRGRKIQAKLVSKRLNHIEHDVYNPHFSREKVKVTFGLDPKNKQQYGIMMYHKNRLIKAYQKIGCQLKTSGQRAGMGVIGVIECNFLKPAHNKQDFEYTKEYRLTLGALGQKLNDYWKEVTEKKAREREFWAVDADDTDEGPTWLQCEDCLKWRNVPRGVYKVTPESWNCSQNPNPRLRSCSLPEEAEDSEELLTPSYQKHHRKLEQQKIRKQEKPLEKSSSEPVQPVDQSQVAVEPTAKQFDSEENTPENDETKTECFPENDTEVDADVQTNDNAQTQQTSVVTQTQQTVTGGDTSGFAPGPTDRETRVQSLKEEQHCTDIDVKRQDAYGDGLSSSKRKSSTSFYCAIKKRHLLGKRYLDAHNDAQNPQPRTETRTFQTSASDPGPTGCSSRAENPDTANRGPSGHTWAQSPSSTAAPPSRTEGPQPGPEGRDREAKAQRLAALEREVLNLRRQLGMEITKTSRGTMTDADCRPALEQCHMGCQTNAAPSSSLTSPAPAAGPAGSVVLGQRVMFDLKEQPGPNRMRREISGSQSKSRVNESEADRGSQSAQKKLQDIRNNVVALLTALLPHLDLSGISMETTDVDNILQQIIEVNSLKIKQL</sequence>
<dbReference type="PANTHER" id="PTHR23336:SF22">
    <property type="entry name" value="MORC FAMILY CW-TYPE ZINC FINGER PROTEIN 4"/>
    <property type="match status" value="1"/>
</dbReference>
<reference evidence="6" key="3">
    <citation type="submission" date="2025-09" db="UniProtKB">
        <authorList>
            <consortium name="Ensembl"/>
        </authorList>
    </citation>
    <scope>IDENTIFICATION</scope>
</reference>
<name>A0A672IYR7_SALFA</name>
<dbReference type="Pfam" id="PF07496">
    <property type="entry name" value="zf-CW"/>
    <property type="match status" value="1"/>
</dbReference>
<feature type="compositionally biased region" description="Polar residues" evidence="4">
    <location>
        <begin position="322"/>
        <end position="331"/>
    </location>
</feature>
<evidence type="ECO:0000313" key="7">
    <source>
        <dbReference type="Proteomes" id="UP000472267"/>
    </source>
</evidence>
<feature type="compositionally biased region" description="Polar residues" evidence="4">
    <location>
        <begin position="521"/>
        <end position="550"/>
    </location>
</feature>
<dbReference type="GO" id="GO:0005654">
    <property type="term" value="C:nucleoplasm"/>
    <property type="evidence" value="ECO:0007669"/>
    <property type="project" value="TreeGrafter"/>
</dbReference>
<feature type="region of interest" description="Disordered" evidence="4">
    <location>
        <begin position="430"/>
        <end position="498"/>
    </location>
</feature>
<feature type="compositionally biased region" description="Low complexity" evidence="4">
    <location>
        <begin position="644"/>
        <end position="661"/>
    </location>
</feature>
<reference evidence="6" key="2">
    <citation type="submission" date="2025-08" db="UniProtKB">
        <authorList>
            <consortium name="Ensembl"/>
        </authorList>
    </citation>
    <scope>IDENTIFICATION</scope>
</reference>
<feature type="region of interest" description="Disordered" evidence="4">
    <location>
        <begin position="519"/>
        <end position="596"/>
    </location>
</feature>
<dbReference type="InterPro" id="IPR045261">
    <property type="entry name" value="MORC_ATPase"/>
</dbReference>
<dbReference type="Gene3D" id="3.30.40.100">
    <property type="match status" value="1"/>
</dbReference>
<evidence type="ECO:0000256" key="3">
    <source>
        <dbReference type="ARBA" id="ARBA00022833"/>
    </source>
</evidence>
<feature type="region of interest" description="Disordered" evidence="4">
    <location>
        <begin position="320"/>
        <end position="417"/>
    </location>
</feature>
<dbReference type="GO" id="GO:0008270">
    <property type="term" value="F:zinc ion binding"/>
    <property type="evidence" value="ECO:0007669"/>
    <property type="project" value="UniProtKB-KW"/>
</dbReference>
<dbReference type="Pfam" id="PF17942">
    <property type="entry name" value="Morc6_S5"/>
    <property type="match status" value="1"/>
</dbReference>
<evidence type="ECO:0000256" key="1">
    <source>
        <dbReference type="ARBA" id="ARBA00022723"/>
    </source>
</evidence>
<keyword evidence="7" id="KW-1185">Reference proteome</keyword>
<dbReference type="InParanoid" id="A0A672IYR7"/>
<evidence type="ECO:0000256" key="4">
    <source>
        <dbReference type="SAM" id="MobiDB-lite"/>
    </source>
</evidence>
<evidence type="ECO:0000256" key="2">
    <source>
        <dbReference type="ARBA" id="ARBA00022771"/>
    </source>
</evidence>
<feature type="compositionally biased region" description="Polar residues" evidence="4">
    <location>
        <begin position="378"/>
        <end position="389"/>
    </location>
</feature>
<feature type="region of interest" description="Disordered" evidence="4">
    <location>
        <begin position="674"/>
        <end position="710"/>
    </location>
</feature>
<feature type="compositionally biased region" description="Basic and acidic residues" evidence="4">
    <location>
        <begin position="460"/>
        <end position="485"/>
    </location>
</feature>
<dbReference type="PROSITE" id="PS51050">
    <property type="entry name" value="ZF_CW"/>
    <property type="match status" value="1"/>
</dbReference>
<dbReference type="Proteomes" id="UP000472267">
    <property type="component" value="Chromosome 2"/>
</dbReference>
<dbReference type="PANTHER" id="PTHR23336">
    <property type="entry name" value="ZINC FINGER CW-TYPE COILED-COIL DOMAIN PROTEIN 3"/>
    <property type="match status" value="1"/>
</dbReference>
<gene>
    <name evidence="6" type="primary">zgc:152774</name>
</gene>
<feature type="region of interest" description="Disordered" evidence="4">
    <location>
        <begin position="642"/>
        <end position="661"/>
    </location>
</feature>
<feature type="compositionally biased region" description="Basic and acidic residues" evidence="4">
    <location>
        <begin position="361"/>
        <end position="377"/>
    </location>
</feature>
<keyword evidence="1" id="KW-0479">Metal-binding</keyword>
<keyword evidence="3" id="KW-0862">Zinc</keyword>
<feature type="domain" description="CW-type" evidence="5">
    <location>
        <begin position="294"/>
        <end position="345"/>
    </location>
</feature>
<evidence type="ECO:0000313" key="6">
    <source>
        <dbReference type="Ensembl" id="ENSSFAP00005047138.1"/>
    </source>
</evidence>
<feature type="compositionally biased region" description="Low complexity" evidence="4">
    <location>
        <begin position="566"/>
        <end position="577"/>
    </location>
</feature>
<reference evidence="6" key="1">
    <citation type="submission" date="2019-06" db="EMBL/GenBank/DDBJ databases">
        <authorList>
            <consortium name="Wellcome Sanger Institute Data Sharing"/>
        </authorList>
    </citation>
    <scope>NUCLEOTIDE SEQUENCE [LARGE SCALE GENOMIC DNA]</scope>
</reference>
<organism evidence="6 7">
    <name type="scientific">Salarias fasciatus</name>
    <name type="common">Jewelled blenny</name>
    <name type="synonym">Blennius fasciatus</name>
    <dbReference type="NCBI Taxonomy" id="181472"/>
    <lineage>
        <taxon>Eukaryota</taxon>
        <taxon>Metazoa</taxon>
        <taxon>Chordata</taxon>
        <taxon>Craniata</taxon>
        <taxon>Vertebrata</taxon>
        <taxon>Euteleostomi</taxon>
        <taxon>Actinopterygii</taxon>
        <taxon>Neopterygii</taxon>
        <taxon>Teleostei</taxon>
        <taxon>Neoteleostei</taxon>
        <taxon>Acanthomorphata</taxon>
        <taxon>Ovalentaria</taxon>
        <taxon>Blenniimorphae</taxon>
        <taxon>Blenniiformes</taxon>
        <taxon>Blennioidei</taxon>
        <taxon>Blenniidae</taxon>
        <taxon>Salariinae</taxon>
        <taxon>Salarias</taxon>
    </lineage>
</organism>
<keyword evidence="2" id="KW-0863">Zinc-finger</keyword>
<evidence type="ECO:0000259" key="5">
    <source>
        <dbReference type="PROSITE" id="PS51050"/>
    </source>
</evidence>
<dbReference type="InterPro" id="IPR041006">
    <property type="entry name" value="Morc_S5"/>
</dbReference>
<dbReference type="OMA" id="WTYSPLA"/>
<dbReference type="Ensembl" id="ENSSFAT00005048733.1">
    <property type="protein sequence ID" value="ENSSFAP00005047138.1"/>
    <property type="gene ID" value="ENSSFAG00005022931.1"/>
</dbReference>
<protein>
    <recommendedName>
        <fullName evidence="5">CW-type domain-containing protein</fullName>
    </recommendedName>
</protein>
<accession>A0A672IYR7</accession>
<dbReference type="GO" id="GO:0016887">
    <property type="term" value="F:ATP hydrolysis activity"/>
    <property type="evidence" value="ECO:0007669"/>
    <property type="project" value="InterPro"/>
</dbReference>
<dbReference type="InterPro" id="IPR011124">
    <property type="entry name" value="Znf_CW"/>
</dbReference>
<feature type="compositionally biased region" description="Basic and acidic residues" evidence="4">
    <location>
        <begin position="587"/>
        <end position="596"/>
    </location>
</feature>
<feature type="compositionally biased region" description="Low complexity" evidence="4">
    <location>
        <begin position="433"/>
        <end position="448"/>
    </location>
</feature>